<keyword evidence="4" id="KW-0539">Nucleus</keyword>
<dbReference type="Pfam" id="PF00249">
    <property type="entry name" value="Myb_DNA-binding"/>
    <property type="match status" value="1"/>
</dbReference>
<evidence type="ECO:0000313" key="8">
    <source>
        <dbReference type="EMBL" id="KAH6826386.1"/>
    </source>
</evidence>
<dbReference type="NCBIfam" id="TIGR01557">
    <property type="entry name" value="myb_SHAQKYF"/>
    <property type="match status" value="1"/>
</dbReference>
<dbReference type="InterPro" id="IPR006447">
    <property type="entry name" value="Myb_dom_plants"/>
</dbReference>
<keyword evidence="9" id="KW-1185">Reference proteome</keyword>
<dbReference type="PROSITE" id="PS50090">
    <property type="entry name" value="MYB_LIKE"/>
    <property type="match status" value="1"/>
</dbReference>
<dbReference type="PANTHER" id="PTHR44042">
    <property type="entry name" value="DUPLICATED HOMEODOMAIN-LIKE SUPERFAMILY PROTEIN-RELATED"/>
    <property type="match status" value="1"/>
</dbReference>
<evidence type="ECO:0000313" key="9">
    <source>
        <dbReference type="Proteomes" id="UP001190926"/>
    </source>
</evidence>
<feature type="domain" description="HTH myb-type" evidence="7">
    <location>
        <begin position="105"/>
        <end position="160"/>
    </location>
</feature>
<feature type="domain" description="Myb-like" evidence="6">
    <location>
        <begin position="104"/>
        <end position="156"/>
    </location>
</feature>
<keyword evidence="2" id="KW-0805">Transcription regulation</keyword>
<evidence type="ECO:0000256" key="3">
    <source>
        <dbReference type="ARBA" id="ARBA00023163"/>
    </source>
</evidence>
<dbReference type="SMART" id="SM00717">
    <property type="entry name" value="SANT"/>
    <property type="match status" value="2"/>
</dbReference>
<dbReference type="InterPro" id="IPR017930">
    <property type="entry name" value="Myb_dom"/>
</dbReference>
<evidence type="ECO:0000259" key="7">
    <source>
        <dbReference type="PROSITE" id="PS51294"/>
    </source>
</evidence>
<dbReference type="Gene3D" id="1.10.10.60">
    <property type="entry name" value="Homeodomain-like"/>
    <property type="match status" value="2"/>
</dbReference>
<evidence type="ECO:0000256" key="1">
    <source>
        <dbReference type="ARBA" id="ARBA00004123"/>
    </source>
</evidence>
<dbReference type="GO" id="GO:0005634">
    <property type="term" value="C:nucleus"/>
    <property type="evidence" value="ECO:0007669"/>
    <property type="project" value="UniProtKB-SubCell"/>
</dbReference>
<dbReference type="AlphaFoldDB" id="A0AAD4J3W0"/>
<sequence length="319" mass="35635">MYSSQHPVYDGGKNTAAWSWVDDKIFEDALVKFPEGVVNRWEKIAGCLAGKSIDDVILHYEKLVYDVGQIESGLIEVPNYSELTETETRGGGMSSSSSGKRSQCERKKGKPWTVEEHMLFLRGLEIYGKSDWRSISRNVVISRLPSQVASHAQKYFNRLKSSKKERKRSSIHDITRVSDCITIAYPDINTNNNDNTSLAAAMDYYSNPNTNTNTLAAIDCYNNTNNNNGSAGMNCYINNNNNNMCAAVDYHINNNNNSIESANINNNTVLDCLEWHGINSESALDCLDLPEMSNVISVPAPANPPPHIHECFPDFSYPF</sequence>
<protein>
    <submittedName>
        <fullName evidence="8">Duplicated homeodomain-like superfamily protein</fullName>
    </submittedName>
</protein>
<organism evidence="8 9">
    <name type="scientific">Perilla frutescens var. hirtella</name>
    <name type="common">Perilla citriodora</name>
    <name type="synonym">Perilla setoyensis</name>
    <dbReference type="NCBI Taxonomy" id="608512"/>
    <lineage>
        <taxon>Eukaryota</taxon>
        <taxon>Viridiplantae</taxon>
        <taxon>Streptophyta</taxon>
        <taxon>Embryophyta</taxon>
        <taxon>Tracheophyta</taxon>
        <taxon>Spermatophyta</taxon>
        <taxon>Magnoliopsida</taxon>
        <taxon>eudicotyledons</taxon>
        <taxon>Gunneridae</taxon>
        <taxon>Pentapetalae</taxon>
        <taxon>asterids</taxon>
        <taxon>lamiids</taxon>
        <taxon>Lamiales</taxon>
        <taxon>Lamiaceae</taxon>
        <taxon>Nepetoideae</taxon>
        <taxon>Elsholtzieae</taxon>
        <taxon>Perilla</taxon>
    </lineage>
</organism>
<evidence type="ECO:0000256" key="5">
    <source>
        <dbReference type="SAM" id="MobiDB-lite"/>
    </source>
</evidence>
<dbReference type="Pfam" id="PF23082">
    <property type="entry name" value="Myb_DNA-binding_2"/>
    <property type="match status" value="1"/>
</dbReference>
<proteinExistence type="predicted"/>
<name>A0AAD4J3W0_PERFH</name>
<dbReference type="PANTHER" id="PTHR44042:SF69">
    <property type="entry name" value="TRANSCRIPTION FACTOR MYB-RELATED FAMILY"/>
    <property type="match status" value="1"/>
</dbReference>
<evidence type="ECO:0000256" key="4">
    <source>
        <dbReference type="ARBA" id="ARBA00023242"/>
    </source>
</evidence>
<reference evidence="8 9" key="1">
    <citation type="journal article" date="2021" name="Nat. Commun.">
        <title>Incipient diploidization of the medicinal plant Perilla within 10,000 years.</title>
        <authorList>
            <person name="Zhang Y."/>
            <person name="Shen Q."/>
            <person name="Leng L."/>
            <person name="Zhang D."/>
            <person name="Chen S."/>
            <person name="Shi Y."/>
            <person name="Ning Z."/>
            <person name="Chen S."/>
        </authorList>
    </citation>
    <scope>NUCLEOTIDE SEQUENCE [LARGE SCALE GENOMIC DNA]</scope>
    <source>
        <strain evidence="9">cv. PC099</strain>
    </source>
</reference>
<evidence type="ECO:0000256" key="2">
    <source>
        <dbReference type="ARBA" id="ARBA00023015"/>
    </source>
</evidence>
<comment type="caution">
    <text evidence="8">The sequence shown here is derived from an EMBL/GenBank/DDBJ whole genome shotgun (WGS) entry which is preliminary data.</text>
</comment>
<feature type="region of interest" description="Disordered" evidence="5">
    <location>
        <begin position="85"/>
        <end position="109"/>
    </location>
</feature>
<dbReference type="Proteomes" id="UP001190926">
    <property type="component" value="Unassembled WGS sequence"/>
</dbReference>
<dbReference type="InterPro" id="IPR009057">
    <property type="entry name" value="Homeodomain-like_sf"/>
</dbReference>
<dbReference type="PROSITE" id="PS51294">
    <property type="entry name" value="HTH_MYB"/>
    <property type="match status" value="1"/>
</dbReference>
<dbReference type="SUPFAM" id="SSF46689">
    <property type="entry name" value="Homeodomain-like"/>
    <property type="match status" value="2"/>
</dbReference>
<gene>
    <name evidence="8" type="ORF">C2S53_003753</name>
</gene>
<dbReference type="InterPro" id="IPR001005">
    <property type="entry name" value="SANT/Myb"/>
</dbReference>
<comment type="subcellular location">
    <subcellularLocation>
        <location evidence="1">Nucleus</location>
    </subcellularLocation>
</comment>
<dbReference type="GO" id="GO:0003677">
    <property type="term" value="F:DNA binding"/>
    <property type="evidence" value="ECO:0007669"/>
    <property type="project" value="UniProtKB-KW"/>
</dbReference>
<keyword evidence="3" id="KW-0804">Transcription</keyword>
<dbReference type="CDD" id="cd00167">
    <property type="entry name" value="SANT"/>
    <property type="match status" value="2"/>
</dbReference>
<evidence type="ECO:0000259" key="6">
    <source>
        <dbReference type="PROSITE" id="PS50090"/>
    </source>
</evidence>
<dbReference type="EMBL" id="SDAM02000166">
    <property type="protein sequence ID" value="KAH6826386.1"/>
    <property type="molecule type" value="Genomic_DNA"/>
</dbReference>
<accession>A0AAD4J3W0</accession>